<comment type="caution">
    <text evidence="3">The sequence shown here is derived from an EMBL/GenBank/DDBJ whole genome shotgun (WGS) entry which is preliminary data.</text>
</comment>
<dbReference type="InterPro" id="IPR013762">
    <property type="entry name" value="Integrase-like_cat_sf"/>
</dbReference>
<protein>
    <recommendedName>
        <fullName evidence="2">Tyr recombinase domain-containing protein</fullName>
    </recommendedName>
</protein>
<evidence type="ECO:0000256" key="1">
    <source>
        <dbReference type="ARBA" id="ARBA00023172"/>
    </source>
</evidence>
<dbReference type="GO" id="GO:0015074">
    <property type="term" value="P:DNA integration"/>
    <property type="evidence" value="ECO:0007669"/>
    <property type="project" value="InterPro"/>
</dbReference>
<evidence type="ECO:0000259" key="2">
    <source>
        <dbReference type="PROSITE" id="PS51898"/>
    </source>
</evidence>
<evidence type="ECO:0000313" key="3">
    <source>
        <dbReference type="EMBL" id="OXC80735.1"/>
    </source>
</evidence>
<dbReference type="Gene3D" id="1.10.443.10">
    <property type="entry name" value="Intergrase catalytic core"/>
    <property type="match status" value="1"/>
</dbReference>
<dbReference type="SUPFAM" id="SSF56349">
    <property type="entry name" value="DNA breaking-rejoining enzymes"/>
    <property type="match status" value="1"/>
</dbReference>
<dbReference type="InterPro" id="IPR011010">
    <property type="entry name" value="DNA_brk_join_enz"/>
</dbReference>
<dbReference type="Pfam" id="PF00589">
    <property type="entry name" value="Phage_integrase"/>
    <property type="match status" value="1"/>
</dbReference>
<dbReference type="PROSITE" id="PS51898">
    <property type="entry name" value="TYR_RECOMBINASE"/>
    <property type="match status" value="1"/>
</dbReference>
<name>A0A226XB52_CABSO</name>
<dbReference type="GO" id="GO:0003677">
    <property type="term" value="F:DNA binding"/>
    <property type="evidence" value="ECO:0007669"/>
    <property type="project" value="InterPro"/>
</dbReference>
<organism evidence="3 4">
    <name type="scientific">Caballeronia sordidicola</name>
    <name type="common">Burkholderia sordidicola</name>
    <dbReference type="NCBI Taxonomy" id="196367"/>
    <lineage>
        <taxon>Bacteria</taxon>
        <taxon>Pseudomonadati</taxon>
        <taxon>Pseudomonadota</taxon>
        <taxon>Betaproteobacteria</taxon>
        <taxon>Burkholderiales</taxon>
        <taxon>Burkholderiaceae</taxon>
        <taxon>Caballeronia</taxon>
    </lineage>
</organism>
<dbReference type="EMBL" id="MTHB01000005">
    <property type="protein sequence ID" value="OXC80735.1"/>
    <property type="molecule type" value="Genomic_DNA"/>
</dbReference>
<evidence type="ECO:0000313" key="4">
    <source>
        <dbReference type="Proteomes" id="UP000214720"/>
    </source>
</evidence>
<dbReference type="OrthoDB" id="6819422at2"/>
<dbReference type="Proteomes" id="UP000214720">
    <property type="component" value="Unassembled WGS sequence"/>
</dbReference>
<dbReference type="InterPro" id="IPR002104">
    <property type="entry name" value="Integrase_catalytic"/>
</dbReference>
<reference evidence="4" key="1">
    <citation type="submission" date="2017-01" db="EMBL/GenBank/DDBJ databases">
        <title>Genome Analysis of Deinococcus marmoris KOPRI26562.</title>
        <authorList>
            <person name="Kim J.H."/>
            <person name="Oh H.-M."/>
        </authorList>
    </citation>
    <scope>NUCLEOTIDE SEQUENCE [LARGE SCALE GENOMIC DNA]</scope>
    <source>
        <strain evidence="4">PAMC 26633</strain>
    </source>
</reference>
<dbReference type="RefSeq" id="WP_089158719.1">
    <property type="nucleotide sequence ID" value="NZ_MTHB01000005.1"/>
</dbReference>
<accession>A0A226XB52</accession>
<proteinExistence type="predicted"/>
<sequence length="412" mass="47207">MTFLQLSDSLVPGQLRSVTLVGESAIPRYWANVWLIMSMGHLAESTQTGKLRYIEDLYQHADRILGPNGLDDALAGVDDGALTDVLESWFVSIRNRPRATRADELRWHAGLGFVTDVVTWLFKSRIPDDRLRDIEARLHRLSTLYSQLHVRKNSQVETIRSLPASVVEALYDLLDPESSRNRFKHAKTRWRIYIAFVLMLHQGLRRGELLLLTADCVKSGFDKKRQTPRYWLNVQENEYEDGDADEPIDLRYSKPSIKTVHSVRQIPVSGLTAQLVQTYVENYRGRPSHPFLLTSYLGNPLATESLTKAFREVSNALPEPVRRELIDRCGKDSVMPHDLRHTSAVVRLHQLLDNGDPMDEALQKMRTFFGWSKKSVMPSRYARAVFEDRLADVWNDSFDDRVALLRAIPKGL</sequence>
<dbReference type="AlphaFoldDB" id="A0A226XB52"/>
<feature type="domain" description="Tyr recombinase" evidence="2">
    <location>
        <begin position="157"/>
        <end position="395"/>
    </location>
</feature>
<keyword evidence="1" id="KW-0233">DNA recombination</keyword>
<dbReference type="GO" id="GO:0006310">
    <property type="term" value="P:DNA recombination"/>
    <property type="evidence" value="ECO:0007669"/>
    <property type="project" value="UniProtKB-KW"/>
</dbReference>
<gene>
    <name evidence="3" type="ORF">BSU04_00245</name>
</gene>